<feature type="non-terminal residue" evidence="1">
    <location>
        <position position="167"/>
    </location>
</feature>
<organism evidence="1 2">
    <name type="scientific">Absidia repens</name>
    <dbReference type="NCBI Taxonomy" id="90262"/>
    <lineage>
        <taxon>Eukaryota</taxon>
        <taxon>Fungi</taxon>
        <taxon>Fungi incertae sedis</taxon>
        <taxon>Mucoromycota</taxon>
        <taxon>Mucoromycotina</taxon>
        <taxon>Mucoromycetes</taxon>
        <taxon>Mucorales</taxon>
        <taxon>Cunninghamellaceae</taxon>
        <taxon>Absidia</taxon>
    </lineage>
</organism>
<evidence type="ECO:0000313" key="2">
    <source>
        <dbReference type="Proteomes" id="UP000193560"/>
    </source>
</evidence>
<reference evidence="1 2" key="1">
    <citation type="submission" date="2016-07" db="EMBL/GenBank/DDBJ databases">
        <title>Pervasive Adenine N6-methylation of Active Genes in Fungi.</title>
        <authorList>
            <consortium name="DOE Joint Genome Institute"/>
            <person name="Mondo S.J."/>
            <person name="Dannebaum R.O."/>
            <person name="Kuo R.C."/>
            <person name="Labutti K."/>
            <person name="Haridas S."/>
            <person name="Kuo A."/>
            <person name="Salamov A."/>
            <person name="Ahrendt S.R."/>
            <person name="Lipzen A."/>
            <person name="Sullivan W."/>
            <person name="Andreopoulos W.B."/>
            <person name="Clum A."/>
            <person name="Lindquist E."/>
            <person name="Daum C."/>
            <person name="Ramamoorthy G.K."/>
            <person name="Gryganskyi A."/>
            <person name="Culley D."/>
            <person name="Magnuson J.K."/>
            <person name="James T.Y."/>
            <person name="O'Malley M.A."/>
            <person name="Stajich J.E."/>
            <person name="Spatafora J.W."/>
            <person name="Visel A."/>
            <person name="Grigoriev I.V."/>
        </authorList>
    </citation>
    <scope>NUCLEOTIDE SEQUENCE [LARGE SCALE GENOMIC DNA]</scope>
    <source>
        <strain evidence="1 2">NRRL 1336</strain>
    </source>
</reference>
<name>A0A1X2I9Z3_9FUNG</name>
<gene>
    <name evidence="1" type="ORF">BCR42DRAFT_297839</name>
</gene>
<proteinExistence type="predicted"/>
<feature type="non-terminal residue" evidence="1">
    <location>
        <position position="1"/>
    </location>
</feature>
<dbReference type="AlphaFoldDB" id="A0A1X2I9Z3"/>
<accession>A0A1X2I9Z3</accession>
<dbReference type="OrthoDB" id="2285415at2759"/>
<protein>
    <submittedName>
        <fullName evidence="1">Uncharacterized protein</fullName>
    </submittedName>
</protein>
<evidence type="ECO:0000313" key="1">
    <source>
        <dbReference type="EMBL" id="ORZ12435.1"/>
    </source>
</evidence>
<comment type="caution">
    <text evidence="1">The sequence shown here is derived from an EMBL/GenBank/DDBJ whole genome shotgun (WGS) entry which is preliminary data.</text>
</comment>
<keyword evidence="2" id="KW-1185">Reference proteome</keyword>
<sequence length="167" mass="18808">EHIGGLLKKQRNWKHAVGHLYSKLGACIESDYPSLKVLSLVCECHFRQPEVFLPDVVTQLSEASLIIKVWGPIFEAAMYGSGLILHWGDTISIEPQKSNRRLDLRILCMNVDSSYDVGNSEFARSVNKSKYFYDKRKLILNGKVQLNNILSVTGNCTSLVMPLIVVQ</sequence>
<dbReference type="EMBL" id="MCGE01000019">
    <property type="protein sequence ID" value="ORZ12435.1"/>
    <property type="molecule type" value="Genomic_DNA"/>
</dbReference>
<dbReference type="Proteomes" id="UP000193560">
    <property type="component" value="Unassembled WGS sequence"/>
</dbReference>